<dbReference type="Proteomes" id="UP001221898">
    <property type="component" value="Unassembled WGS sequence"/>
</dbReference>
<dbReference type="AlphaFoldDB" id="A0AAD7WJ85"/>
<reference evidence="2" key="1">
    <citation type="journal article" date="2023" name="Science">
        <title>Genome structures resolve the early diversification of teleost fishes.</title>
        <authorList>
            <person name="Parey E."/>
            <person name="Louis A."/>
            <person name="Montfort J."/>
            <person name="Bouchez O."/>
            <person name="Roques C."/>
            <person name="Iampietro C."/>
            <person name="Lluch J."/>
            <person name="Castinel A."/>
            <person name="Donnadieu C."/>
            <person name="Desvignes T."/>
            <person name="Floi Bucao C."/>
            <person name="Jouanno E."/>
            <person name="Wen M."/>
            <person name="Mejri S."/>
            <person name="Dirks R."/>
            <person name="Jansen H."/>
            <person name="Henkel C."/>
            <person name="Chen W.J."/>
            <person name="Zahm M."/>
            <person name="Cabau C."/>
            <person name="Klopp C."/>
            <person name="Thompson A.W."/>
            <person name="Robinson-Rechavi M."/>
            <person name="Braasch I."/>
            <person name="Lecointre G."/>
            <person name="Bobe J."/>
            <person name="Postlethwait J.H."/>
            <person name="Berthelot C."/>
            <person name="Roest Crollius H."/>
            <person name="Guiguen Y."/>
        </authorList>
    </citation>
    <scope>NUCLEOTIDE SEQUENCE</scope>
    <source>
        <strain evidence="2">NC1722</strain>
    </source>
</reference>
<sequence length="340" mass="35976">MTKVPDLGVGPGSAPPPVSALASGHPPHSAAPYGQQAFGRGRVFGTPPAPGPGSPPVLVPAEESAIGGGEASCVGAGAALSEGGCPPPTAQDPETPKAWGDSKDPGDSGDNWNPAKQQRKRPLSGDSPGARDPKGPRNPSPTSSLDGFETENRFSPIAVDEEFSTEMALGMDLNLASPALPLDCSENKGAGEGGIDYSARALADLVRDFSLVDAFRATHPTDPGFTWRNSRGAESRLDYIFMGGGLSGVKTLRPLFTSVVEWWEAAKSRFATFCRRYAVVARRRDRAGVARWVASLAYLHGRLNTGEPVDWAVYEGAKERLRGCWRRGRKPWPSKLSSVS</sequence>
<dbReference type="Gene3D" id="3.60.10.10">
    <property type="entry name" value="Endonuclease/exonuclease/phosphatase"/>
    <property type="match status" value="1"/>
</dbReference>
<protein>
    <submittedName>
        <fullName evidence="2">Uncharacterized protein</fullName>
    </submittedName>
</protein>
<proteinExistence type="predicted"/>
<evidence type="ECO:0000313" key="2">
    <source>
        <dbReference type="EMBL" id="KAJ8398685.1"/>
    </source>
</evidence>
<comment type="caution">
    <text evidence="2">The sequence shown here is derived from an EMBL/GenBank/DDBJ whole genome shotgun (WGS) entry which is preliminary data.</text>
</comment>
<accession>A0AAD7WJ85</accession>
<dbReference type="InterPro" id="IPR036691">
    <property type="entry name" value="Endo/exonu/phosph_ase_sf"/>
</dbReference>
<dbReference type="EMBL" id="JAINUG010000088">
    <property type="protein sequence ID" value="KAJ8398685.1"/>
    <property type="molecule type" value="Genomic_DNA"/>
</dbReference>
<name>A0AAD7WJ85_9TELE</name>
<keyword evidence="3" id="KW-1185">Reference proteome</keyword>
<evidence type="ECO:0000313" key="3">
    <source>
        <dbReference type="Proteomes" id="UP001221898"/>
    </source>
</evidence>
<evidence type="ECO:0000256" key="1">
    <source>
        <dbReference type="SAM" id="MobiDB-lite"/>
    </source>
</evidence>
<gene>
    <name evidence="2" type="ORF">AAFF_G00418820</name>
</gene>
<feature type="region of interest" description="Disordered" evidence="1">
    <location>
        <begin position="1"/>
        <end position="152"/>
    </location>
</feature>
<organism evidence="2 3">
    <name type="scientific">Aldrovandia affinis</name>
    <dbReference type="NCBI Taxonomy" id="143900"/>
    <lineage>
        <taxon>Eukaryota</taxon>
        <taxon>Metazoa</taxon>
        <taxon>Chordata</taxon>
        <taxon>Craniata</taxon>
        <taxon>Vertebrata</taxon>
        <taxon>Euteleostomi</taxon>
        <taxon>Actinopterygii</taxon>
        <taxon>Neopterygii</taxon>
        <taxon>Teleostei</taxon>
        <taxon>Notacanthiformes</taxon>
        <taxon>Halosauridae</taxon>
        <taxon>Aldrovandia</taxon>
    </lineage>
</organism>
<feature type="compositionally biased region" description="Pro residues" evidence="1">
    <location>
        <begin position="47"/>
        <end position="58"/>
    </location>
</feature>
<dbReference type="SUPFAM" id="SSF56219">
    <property type="entry name" value="DNase I-like"/>
    <property type="match status" value="1"/>
</dbReference>